<gene>
    <name evidence="2" type="ORF">FHR82_002822</name>
</gene>
<feature type="compositionally biased region" description="Gly residues" evidence="1">
    <location>
        <begin position="280"/>
        <end position="315"/>
    </location>
</feature>
<name>A0A7W7Q3X5_9PSEU</name>
<proteinExistence type="predicted"/>
<reference evidence="2 3" key="1">
    <citation type="submission" date="2020-08" db="EMBL/GenBank/DDBJ databases">
        <title>Genomic Encyclopedia of Type Strains, Phase III (KMG-III): the genomes of soil and plant-associated and newly described type strains.</title>
        <authorList>
            <person name="Whitman W."/>
        </authorList>
    </citation>
    <scope>NUCLEOTIDE SEQUENCE [LARGE SCALE GENOMIC DNA]</scope>
    <source>
        <strain evidence="2 3">CECT 8960</strain>
    </source>
</reference>
<feature type="compositionally biased region" description="Basic and acidic residues" evidence="1">
    <location>
        <begin position="365"/>
        <end position="380"/>
    </location>
</feature>
<dbReference type="Proteomes" id="UP000520767">
    <property type="component" value="Unassembled WGS sequence"/>
</dbReference>
<dbReference type="AlphaFoldDB" id="A0A7W7Q3X5"/>
<evidence type="ECO:0008006" key="4">
    <source>
        <dbReference type="Google" id="ProtNLM"/>
    </source>
</evidence>
<keyword evidence="3" id="KW-1185">Reference proteome</keyword>
<evidence type="ECO:0000313" key="2">
    <source>
        <dbReference type="EMBL" id="MBB4906602.1"/>
    </source>
</evidence>
<accession>A0A7W7Q3X5</accession>
<feature type="compositionally biased region" description="Polar residues" evidence="1">
    <location>
        <begin position="153"/>
        <end position="169"/>
    </location>
</feature>
<feature type="compositionally biased region" description="Low complexity" evidence="1">
    <location>
        <begin position="325"/>
        <end position="348"/>
    </location>
</feature>
<protein>
    <recommendedName>
        <fullName evidence="4">PPE family protein</fullName>
    </recommendedName>
</protein>
<comment type="caution">
    <text evidence="2">The sequence shown here is derived from an EMBL/GenBank/DDBJ whole genome shotgun (WGS) entry which is preliminary data.</text>
</comment>
<organism evidence="2 3">
    <name type="scientific">Actinophytocola algeriensis</name>
    <dbReference type="NCBI Taxonomy" id="1768010"/>
    <lineage>
        <taxon>Bacteria</taxon>
        <taxon>Bacillati</taxon>
        <taxon>Actinomycetota</taxon>
        <taxon>Actinomycetes</taxon>
        <taxon>Pseudonocardiales</taxon>
        <taxon>Pseudonocardiaceae</taxon>
    </lineage>
</organism>
<sequence>MSEYGFFVTADDIYRWLKEGPGAESLDLAQNATQHEMERENQRADQIMLLSNAIQAGWQGEAGGRAYSAVSPLAEYALRGADQLRVSQDLLSRQSASFVDAANRVRPVPEKPPENSLTDAFPFDTDIDKDTADYQSAAQNNFAVFRDYDGASSYNETHMPQEYNTTNRATGDVTVTPPADTIEVGDSGPRSGGPGEHSGGPGNYSGYGAGPSGYPGGPGSGGPAAGGPSTGGGHPGTVPSGGQQTTPNDYRPSPQPPYSYPPSYPPVHRPSPVSADPGNYTGGAPYGGGGFGPRGGGGGGGGGYGSGPGGGGPRGFGPTPGPGPGAAAGAVAAEEAAARRAAQAAAGIRPGGAGGPVGAPMGAGRGKDDEDTEHERKILIETDAEETFGSDILTAPQVIGDDEYED</sequence>
<dbReference type="RefSeq" id="WP_184810794.1">
    <property type="nucleotide sequence ID" value="NZ_JACHJQ010000003.1"/>
</dbReference>
<feature type="compositionally biased region" description="Gly residues" evidence="1">
    <location>
        <begin position="349"/>
        <end position="364"/>
    </location>
</feature>
<feature type="compositionally biased region" description="Gly residues" evidence="1">
    <location>
        <begin position="190"/>
        <end position="235"/>
    </location>
</feature>
<feature type="region of interest" description="Disordered" evidence="1">
    <location>
        <begin position="153"/>
        <end position="406"/>
    </location>
</feature>
<dbReference type="InterPro" id="IPR038332">
    <property type="entry name" value="PPE_sf"/>
</dbReference>
<dbReference type="Gene3D" id="1.20.1260.20">
    <property type="entry name" value="PPE superfamily"/>
    <property type="match status" value="1"/>
</dbReference>
<feature type="compositionally biased region" description="Pro residues" evidence="1">
    <location>
        <begin position="253"/>
        <end position="269"/>
    </location>
</feature>
<dbReference type="EMBL" id="JACHJQ010000003">
    <property type="protein sequence ID" value="MBB4906602.1"/>
    <property type="molecule type" value="Genomic_DNA"/>
</dbReference>
<evidence type="ECO:0000256" key="1">
    <source>
        <dbReference type="SAM" id="MobiDB-lite"/>
    </source>
</evidence>
<evidence type="ECO:0000313" key="3">
    <source>
        <dbReference type="Proteomes" id="UP000520767"/>
    </source>
</evidence>